<accession>A0A0E9RQI3</accession>
<organism evidence="1">
    <name type="scientific">Anguilla anguilla</name>
    <name type="common">European freshwater eel</name>
    <name type="synonym">Muraena anguilla</name>
    <dbReference type="NCBI Taxonomy" id="7936"/>
    <lineage>
        <taxon>Eukaryota</taxon>
        <taxon>Metazoa</taxon>
        <taxon>Chordata</taxon>
        <taxon>Craniata</taxon>
        <taxon>Vertebrata</taxon>
        <taxon>Euteleostomi</taxon>
        <taxon>Actinopterygii</taxon>
        <taxon>Neopterygii</taxon>
        <taxon>Teleostei</taxon>
        <taxon>Anguilliformes</taxon>
        <taxon>Anguillidae</taxon>
        <taxon>Anguilla</taxon>
    </lineage>
</organism>
<evidence type="ECO:0000313" key="1">
    <source>
        <dbReference type="EMBL" id="JAH31421.1"/>
    </source>
</evidence>
<dbReference type="AlphaFoldDB" id="A0A0E9RQI3"/>
<dbReference type="EMBL" id="GBXM01077156">
    <property type="protein sequence ID" value="JAH31421.1"/>
    <property type="molecule type" value="Transcribed_RNA"/>
</dbReference>
<reference evidence="1" key="1">
    <citation type="submission" date="2014-11" db="EMBL/GenBank/DDBJ databases">
        <authorList>
            <person name="Amaro Gonzalez C."/>
        </authorList>
    </citation>
    <scope>NUCLEOTIDE SEQUENCE</scope>
</reference>
<reference evidence="1" key="2">
    <citation type="journal article" date="2015" name="Fish Shellfish Immunol.">
        <title>Early steps in the European eel (Anguilla anguilla)-Vibrio vulnificus interaction in the gills: Role of the RtxA13 toxin.</title>
        <authorList>
            <person name="Callol A."/>
            <person name="Pajuelo D."/>
            <person name="Ebbesson L."/>
            <person name="Teles M."/>
            <person name="MacKenzie S."/>
            <person name="Amaro C."/>
        </authorList>
    </citation>
    <scope>NUCLEOTIDE SEQUENCE</scope>
</reference>
<proteinExistence type="predicted"/>
<sequence>MCVFCWLKEKHSPTSSLFGDGTSVITGFVRS</sequence>
<name>A0A0E9RQI3_ANGAN</name>
<protein>
    <submittedName>
        <fullName evidence="1">Uncharacterized protein</fullName>
    </submittedName>
</protein>